<evidence type="ECO:0000256" key="3">
    <source>
        <dbReference type="ARBA" id="ARBA00008242"/>
    </source>
</evidence>
<gene>
    <name evidence="6" type="ORF">BN980_GECA20s00186g</name>
</gene>
<dbReference type="InterPro" id="IPR004143">
    <property type="entry name" value="BPL_LPL_catalytic"/>
</dbReference>
<evidence type="ECO:0000256" key="4">
    <source>
        <dbReference type="ARBA" id="ARBA00015925"/>
    </source>
</evidence>
<dbReference type="PANTHER" id="PTHR12561:SF3">
    <property type="entry name" value="LIPOYLTRANSFERASE 1, MITOCHONDRIAL"/>
    <property type="match status" value="1"/>
</dbReference>
<dbReference type="STRING" id="1173061.A0A0J9XIY6"/>
<dbReference type="InterPro" id="IPR004562">
    <property type="entry name" value="LipoylTrfase_LipoateP_Ligase"/>
</dbReference>
<dbReference type="GO" id="GO:0009249">
    <property type="term" value="P:protein lipoylation"/>
    <property type="evidence" value="ECO:0007669"/>
    <property type="project" value="InterPro"/>
</dbReference>
<dbReference type="Pfam" id="PF21948">
    <property type="entry name" value="LplA-B_cat"/>
    <property type="match status" value="1"/>
</dbReference>
<dbReference type="GO" id="GO:0016874">
    <property type="term" value="F:ligase activity"/>
    <property type="evidence" value="ECO:0007669"/>
    <property type="project" value="UniProtKB-KW"/>
</dbReference>
<dbReference type="PANTHER" id="PTHR12561">
    <property type="entry name" value="LIPOATE-PROTEIN LIGASE"/>
    <property type="match status" value="1"/>
</dbReference>
<evidence type="ECO:0000259" key="5">
    <source>
        <dbReference type="Pfam" id="PF21948"/>
    </source>
</evidence>
<protein>
    <recommendedName>
        <fullName evidence="4">Putative lipoate-protein ligase A</fullName>
    </recommendedName>
</protein>
<dbReference type="Proteomes" id="UP000242525">
    <property type="component" value="Unassembled WGS sequence"/>
</dbReference>
<proteinExistence type="inferred from homology"/>
<dbReference type="InterPro" id="IPR045864">
    <property type="entry name" value="aa-tRNA-synth_II/BPL/LPL"/>
</dbReference>
<comment type="caution">
    <text evidence="6">The sequence shown here is derived from an EMBL/GenBank/DDBJ whole genome shotgun (WGS) entry which is preliminary data.</text>
</comment>
<keyword evidence="6" id="KW-0436">Ligase</keyword>
<sequence length="431" mass="47269">MLRHCSNVFYLRSIYRPALKPLGHLAHIRNYSAPVSHAEFEALVASNTPTVFVSRTRDPQANEALKMHIFGFSSHQREPATTKGVRMFLYVNDPAVLLGRHGNPWHDVVLPLARTLDLPLLRRHSGGSTVAVDAGTVCFSSSEPVLPMVVETVNALPARVTKRLRPSGAADTIDEDPLAEVFGAPLASDPLFGGGSVAVPADGISVLVAGPATKLAHDATKNLFVVRAQDDPSSVVALECLATTPRVYEGIVHVDSKLDALNALVRTDQRKPFRNIGLDVDVFIDAIAGDFQSKYGTEDTSKSSSKEPEDDNILTAGLFDEIMERSNESTATLAIVDETSLDRKYAYSPENWEWVYGRTPAFTHRLSFYYGIEDVELSFRVVRGHITAVHCSSTDVDISRIPINGSVRYCYDELAQYVDDAILLECLKDNV</sequence>
<comment type="function">
    <text evidence="1">Catalyzes both the ATP-dependent activation of exogenously supplied lipoate to lipoyl-AMP and the transfer of the activated lipoyl onto the lipoyl domains of lipoate-dependent enzymes.</text>
</comment>
<feature type="domain" description="BPL/LPL catalytic" evidence="5">
    <location>
        <begin position="77"/>
        <end position="140"/>
    </location>
</feature>
<reference evidence="6" key="1">
    <citation type="submission" date="2014-03" db="EMBL/GenBank/DDBJ databases">
        <authorList>
            <person name="Casaregola S."/>
        </authorList>
    </citation>
    <scope>NUCLEOTIDE SEQUENCE [LARGE SCALE GENOMIC DNA]</scope>
    <source>
        <strain evidence="6">CLIB 918</strain>
    </source>
</reference>
<comment type="similarity">
    <text evidence="3">Belongs to the LplA family.</text>
</comment>
<organism evidence="6 7">
    <name type="scientific">Geotrichum candidum</name>
    <name type="common">Oospora lactis</name>
    <name type="synonym">Dipodascus geotrichum</name>
    <dbReference type="NCBI Taxonomy" id="1173061"/>
    <lineage>
        <taxon>Eukaryota</taxon>
        <taxon>Fungi</taxon>
        <taxon>Dikarya</taxon>
        <taxon>Ascomycota</taxon>
        <taxon>Saccharomycotina</taxon>
        <taxon>Dipodascomycetes</taxon>
        <taxon>Dipodascales</taxon>
        <taxon>Dipodascaceae</taxon>
        <taxon>Geotrichum</taxon>
    </lineage>
</organism>
<accession>A0A0J9XIY6</accession>
<dbReference type="GO" id="GO:0017118">
    <property type="term" value="F:lipoyltransferase activity"/>
    <property type="evidence" value="ECO:0007669"/>
    <property type="project" value="TreeGrafter"/>
</dbReference>
<dbReference type="EMBL" id="CCBN010000020">
    <property type="protein sequence ID" value="CDO57262.1"/>
    <property type="molecule type" value="Genomic_DNA"/>
</dbReference>
<evidence type="ECO:0000313" key="6">
    <source>
        <dbReference type="EMBL" id="CDO57262.1"/>
    </source>
</evidence>
<evidence type="ECO:0000256" key="1">
    <source>
        <dbReference type="ARBA" id="ARBA00003253"/>
    </source>
</evidence>
<dbReference type="AlphaFoldDB" id="A0A0J9XIY6"/>
<dbReference type="SUPFAM" id="SSF55681">
    <property type="entry name" value="Class II aaRS and biotin synthetases"/>
    <property type="match status" value="1"/>
</dbReference>
<dbReference type="GO" id="GO:0005739">
    <property type="term" value="C:mitochondrion"/>
    <property type="evidence" value="ECO:0007669"/>
    <property type="project" value="TreeGrafter"/>
</dbReference>
<name>A0A0J9XIY6_GEOCN</name>
<evidence type="ECO:0000313" key="7">
    <source>
        <dbReference type="Proteomes" id="UP000242525"/>
    </source>
</evidence>
<comment type="pathway">
    <text evidence="2">Protein modification; protein lipoylation via exogenous pathway; protein N(6)-(lipoyl)lysine from lipoate: step 2/2.</text>
</comment>
<evidence type="ECO:0000256" key="2">
    <source>
        <dbReference type="ARBA" id="ARBA00005085"/>
    </source>
</evidence>
<dbReference type="OrthoDB" id="201621at2759"/>
<dbReference type="Gene3D" id="3.30.930.10">
    <property type="entry name" value="Bira Bifunctional Protein, Domain 2"/>
    <property type="match status" value="1"/>
</dbReference>
<keyword evidence="7" id="KW-1185">Reference proteome</keyword>